<keyword evidence="2" id="KW-0964">Secreted</keyword>
<dbReference type="InterPro" id="IPR036749">
    <property type="entry name" value="Expansin_CBD_sf"/>
</dbReference>
<evidence type="ECO:0000256" key="1">
    <source>
        <dbReference type="ARBA" id="ARBA00004613"/>
    </source>
</evidence>
<evidence type="ECO:0000259" key="6">
    <source>
        <dbReference type="PROSITE" id="PS50843"/>
    </source>
</evidence>
<dbReference type="InterPro" id="IPR009009">
    <property type="entry name" value="RlpA-like_DPBB"/>
</dbReference>
<feature type="chain" id="PRO_5045318108" evidence="4">
    <location>
        <begin position="19"/>
        <end position="271"/>
    </location>
</feature>
<dbReference type="PANTHER" id="PTHR31692:SF56">
    <property type="entry name" value="EXPANSIN-B2-RELATED"/>
    <property type="match status" value="1"/>
</dbReference>
<organism evidence="7 8">
    <name type="scientific">Penstemon davidsonii</name>
    <dbReference type="NCBI Taxonomy" id="160366"/>
    <lineage>
        <taxon>Eukaryota</taxon>
        <taxon>Viridiplantae</taxon>
        <taxon>Streptophyta</taxon>
        <taxon>Embryophyta</taxon>
        <taxon>Tracheophyta</taxon>
        <taxon>Spermatophyta</taxon>
        <taxon>Magnoliopsida</taxon>
        <taxon>eudicotyledons</taxon>
        <taxon>Gunneridae</taxon>
        <taxon>Pentapetalae</taxon>
        <taxon>asterids</taxon>
        <taxon>lamiids</taxon>
        <taxon>Lamiales</taxon>
        <taxon>Plantaginaceae</taxon>
        <taxon>Cheloneae</taxon>
        <taxon>Penstemon</taxon>
    </lineage>
</organism>
<proteinExistence type="inferred from homology"/>
<dbReference type="SUPFAM" id="SSF50685">
    <property type="entry name" value="Barwin-like endoglucanases"/>
    <property type="match status" value="1"/>
</dbReference>
<evidence type="ECO:0000313" key="7">
    <source>
        <dbReference type="EMBL" id="KAK4480375.1"/>
    </source>
</evidence>
<dbReference type="PRINTS" id="PR01225">
    <property type="entry name" value="EXPANSNFAMLY"/>
</dbReference>
<dbReference type="InterPro" id="IPR036908">
    <property type="entry name" value="RlpA-like_sf"/>
</dbReference>
<protein>
    <submittedName>
        <fullName evidence="7">Uncharacterized protein</fullName>
    </submittedName>
</protein>
<evidence type="ECO:0000256" key="2">
    <source>
        <dbReference type="ARBA" id="ARBA00022525"/>
    </source>
</evidence>
<evidence type="ECO:0000256" key="3">
    <source>
        <dbReference type="RuleBase" id="RU003460"/>
    </source>
</evidence>
<name>A0ABR0CTI5_9LAMI</name>
<sequence length="271" mass="30109">MFSHQILNIIIIITTIFSLHFNDCFCINLDFENTSLANSFSSAVATWYGDETGSGSGGGCGFENDISKAPYNGLIAAGNQNIYQHGKGCGTCYQFSSICFQVKCTQHPSCSSKPITITITDECPGLCNNDAFHFDLSGKAFGYLAKRGQDYTLRKAGRINIEYRRVPCHYRANLVFKIDIGSNPYYLAFAIEDVNIDGDLGSVELLPSNSRHWMPMQQSWGETWQIGIPSGVHGPYSVKLTAMESRRSIVAYNVIPANWARGLHYYSKINF</sequence>
<dbReference type="PRINTS" id="PR00829">
    <property type="entry name" value="LOLP1ALLERGN"/>
</dbReference>
<comment type="caution">
    <text evidence="7">The sequence shown here is derived from an EMBL/GenBank/DDBJ whole genome shotgun (WGS) entry which is preliminary data.</text>
</comment>
<keyword evidence="8" id="KW-1185">Reference proteome</keyword>
<dbReference type="SUPFAM" id="SSF49590">
    <property type="entry name" value="PHL pollen allergen"/>
    <property type="match status" value="1"/>
</dbReference>
<dbReference type="InterPro" id="IPR005795">
    <property type="entry name" value="LolPI"/>
</dbReference>
<feature type="signal peptide" evidence="4">
    <location>
        <begin position="1"/>
        <end position="18"/>
    </location>
</feature>
<dbReference type="PROSITE" id="PS50842">
    <property type="entry name" value="EXPANSIN_EG45"/>
    <property type="match status" value="1"/>
</dbReference>
<dbReference type="InterPro" id="IPR007112">
    <property type="entry name" value="Expansin/allergen_DPBB_dom"/>
</dbReference>
<dbReference type="PANTHER" id="PTHR31692">
    <property type="entry name" value="EXPANSIN-B3"/>
    <property type="match status" value="1"/>
</dbReference>
<dbReference type="SMART" id="SM00837">
    <property type="entry name" value="DPBB_1"/>
    <property type="match status" value="1"/>
</dbReference>
<dbReference type="EMBL" id="JAYDYQ010002686">
    <property type="protein sequence ID" value="KAK4480375.1"/>
    <property type="molecule type" value="Genomic_DNA"/>
</dbReference>
<keyword evidence="4" id="KW-0732">Signal</keyword>
<accession>A0ABR0CTI5</accession>
<dbReference type="Gene3D" id="2.40.40.10">
    <property type="entry name" value="RlpA-like domain"/>
    <property type="match status" value="1"/>
</dbReference>
<evidence type="ECO:0000313" key="8">
    <source>
        <dbReference type="Proteomes" id="UP001291926"/>
    </source>
</evidence>
<dbReference type="Pfam" id="PF01357">
    <property type="entry name" value="Expansin_C"/>
    <property type="match status" value="1"/>
</dbReference>
<feature type="domain" description="Expansin-like EG45" evidence="5">
    <location>
        <begin position="57"/>
        <end position="173"/>
    </location>
</feature>
<gene>
    <name evidence="7" type="ORF">RD792_013447</name>
</gene>
<feature type="domain" description="Expansin-like CBD" evidence="6">
    <location>
        <begin position="185"/>
        <end position="267"/>
    </location>
</feature>
<dbReference type="InterPro" id="IPR007118">
    <property type="entry name" value="Expan_Lol_pI"/>
</dbReference>
<evidence type="ECO:0000259" key="5">
    <source>
        <dbReference type="PROSITE" id="PS50842"/>
    </source>
</evidence>
<evidence type="ECO:0000256" key="4">
    <source>
        <dbReference type="SAM" id="SignalP"/>
    </source>
</evidence>
<dbReference type="PROSITE" id="PS50843">
    <property type="entry name" value="EXPANSIN_CBD"/>
    <property type="match status" value="1"/>
</dbReference>
<dbReference type="InterPro" id="IPR007117">
    <property type="entry name" value="Expansin_CBD"/>
</dbReference>
<dbReference type="Pfam" id="PF03330">
    <property type="entry name" value="DPBB_1"/>
    <property type="match status" value="1"/>
</dbReference>
<dbReference type="Proteomes" id="UP001291926">
    <property type="component" value="Unassembled WGS sequence"/>
</dbReference>
<dbReference type="Gene3D" id="2.60.40.760">
    <property type="entry name" value="Expansin, cellulose-binding-like domain"/>
    <property type="match status" value="1"/>
</dbReference>
<reference evidence="7 8" key="1">
    <citation type="journal article" date="2023" name="bioRxiv">
        <title>Genome report: Whole genome sequence and annotation of Penstemon davidsonii.</title>
        <authorList>
            <person name="Ostevik K.L."/>
            <person name="Alabady M."/>
            <person name="Zhang M."/>
            <person name="Rausher M.D."/>
        </authorList>
    </citation>
    <scope>NUCLEOTIDE SEQUENCE [LARGE SCALE GENOMIC DNA]</scope>
    <source>
        <strain evidence="7">DNT005</strain>
        <tissue evidence="7">Whole leaf</tissue>
    </source>
</reference>
<comment type="similarity">
    <text evidence="3">Belongs to the expansin family.</text>
</comment>
<comment type="subcellular location">
    <subcellularLocation>
        <location evidence="1">Secreted</location>
    </subcellularLocation>
</comment>